<dbReference type="AlphaFoldDB" id="A0AAD8I904"/>
<proteinExistence type="predicted"/>
<evidence type="ECO:0000313" key="3">
    <source>
        <dbReference type="EMBL" id="KAK1380713.1"/>
    </source>
</evidence>
<keyword evidence="1" id="KW-1133">Transmembrane helix</keyword>
<reference evidence="2" key="2">
    <citation type="submission" date="2023-05" db="EMBL/GenBank/DDBJ databases">
        <authorList>
            <person name="Schelkunov M.I."/>
        </authorList>
    </citation>
    <scope>NUCLEOTIDE SEQUENCE</scope>
    <source>
        <strain evidence="2">Hsosn_3</strain>
        <tissue evidence="2">Leaf</tissue>
    </source>
</reference>
<sequence>MSSVAKLKVGVDNNIVFLTAAIRQLSANPCDGDDGSALSEANKMLDELKQLSSAFGTRFFLHKRNLSYNLINLTSLISVALFLSLAIFKAFSSLSIASSSFPSKPIHTAFSNYACGSVGFLDNTSSRTLKAFSVSPICFKSIASDIFHVRRSGCADINSFEILKHSS</sequence>
<name>A0AAD8I904_9APIA</name>
<organism evidence="2 4">
    <name type="scientific">Heracleum sosnowskyi</name>
    <dbReference type="NCBI Taxonomy" id="360622"/>
    <lineage>
        <taxon>Eukaryota</taxon>
        <taxon>Viridiplantae</taxon>
        <taxon>Streptophyta</taxon>
        <taxon>Embryophyta</taxon>
        <taxon>Tracheophyta</taxon>
        <taxon>Spermatophyta</taxon>
        <taxon>Magnoliopsida</taxon>
        <taxon>eudicotyledons</taxon>
        <taxon>Gunneridae</taxon>
        <taxon>Pentapetalae</taxon>
        <taxon>asterids</taxon>
        <taxon>campanulids</taxon>
        <taxon>Apiales</taxon>
        <taxon>Apiaceae</taxon>
        <taxon>Apioideae</taxon>
        <taxon>apioid superclade</taxon>
        <taxon>Tordylieae</taxon>
        <taxon>Tordyliinae</taxon>
        <taxon>Heracleum</taxon>
    </lineage>
</organism>
<comment type="caution">
    <text evidence="2">The sequence shown here is derived from an EMBL/GenBank/DDBJ whole genome shotgun (WGS) entry which is preliminary data.</text>
</comment>
<dbReference type="Proteomes" id="UP001237642">
    <property type="component" value="Unassembled WGS sequence"/>
</dbReference>
<keyword evidence="1" id="KW-0472">Membrane</keyword>
<gene>
    <name evidence="2" type="ORF">POM88_027455</name>
    <name evidence="3" type="ORF">POM88_027457</name>
</gene>
<keyword evidence="1" id="KW-0812">Transmembrane</keyword>
<reference evidence="2" key="1">
    <citation type="submission" date="2023-02" db="EMBL/GenBank/DDBJ databases">
        <title>Genome of toxic invasive species Heracleum sosnowskyi carries increased number of genes despite the absence of recent whole-genome duplications.</title>
        <authorList>
            <person name="Schelkunov M."/>
            <person name="Shtratnikova V."/>
            <person name="Makarenko M."/>
            <person name="Klepikova A."/>
            <person name="Omelchenko D."/>
            <person name="Novikova G."/>
            <person name="Obukhova E."/>
            <person name="Bogdanov V."/>
            <person name="Penin A."/>
            <person name="Logacheva M."/>
        </authorList>
    </citation>
    <scope>NUCLEOTIDE SEQUENCE</scope>
    <source>
        <strain evidence="2">Hsosn_3</strain>
        <tissue evidence="2">Leaf</tissue>
    </source>
</reference>
<evidence type="ECO:0000256" key="1">
    <source>
        <dbReference type="SAM" id="Phobius"/>
    </source>
</evidence>
<dbReference type="EMBL" id="JAUIZM010000006">
    <property type="protein sequence ID" value="KAK1380713.1"/>
    <property type="molecule type" value="Genomic_DNA"/>
</dbReference>
<feature type="transmembrane region" description="Helical" evidence="1">
    <location>
        <begin position="70"/>
        <end position="91"/>
    </location>
</feature>
<protein>
    <submittedName>
        <fullName evidence="2">Uncharacterized protein</fullName>
    </submittedName>
</protein>
<evidence type="ECO:0000313" key="2">
    <source>
        <dbReference type="EMBL" id="KAK1380711.1"/>
    </source>
</evidence>
<evidence type="ECO:0000313" key="4">
    <source>
        <dbReference type="Proteomes" id="UP001237642"/>
    </source>
</evidence>
<keyword evidence="4" id="KW-1185">Reference proteome</keyword>
<dbReference type="EMBL" id="JAUIZM010000006">
    <property type="protein sequence ID" value="KAK1380711.1"/>
    <property type="molecule type" value="Genomic_DNA"/>
</dbReference>
<accession>A0AAD8I904</accession>